<feature type="region of interest" description="Disordered" evidence="6">
    <location>
        <begin position="1"/>
        <end position="31"/>
    </location>
</feature>
<dbReference type="EMBL" id="LSSL01000628">
    <property type="protein sequence ID" value="OLY84076.1"/>
    <property type="molecule type" value="Genomic_DNA"/>
</dbReference>
<comment type="caution">
    <text evidence="8">The sequence shown here is derived from an EMBL/GenBank/DDBJ whole genome shotgun (WGS) entry which is preliminary data.</text>
</comment>
<evidence type="ECO:0000256" key="3">
    <source>
        <dbReference type="ARBA" id="ARBA00023015"/>
    </source>
</evidence>
<keyword evidence="2" id="KW-0479">Metal-binding</keyword>
<evidence type="ECO:0000313" key="8">
    <source>
        <dbReference type="EMBL" id="OLY84076.1"/>
    </source>
</evidence>
<dbReference type="SMART" id="SM00066">
    <property type="entry name" value="GAL4"/>
    <property type="match status" value="1"/>
</dbReference>
<feature type="compositionally biased region" description="Polar residues" evidence="6">
    <location>
        <begin position="995"/>
        <end position="1014"/>
    </location>
</feature>
<dbReference type="GO" id="GO:0008270">
    <property type="term" value="F:zinc ion binding"/>
    <property type="evidence" value="ECO:0007669"/>
    <property type="project" value="InterPro"/>
</dbReference>
<proteinExistence type="predicted"/>
<dbReference type="PROSITE" id="PS00463">
    <property type="entry name" value="ZN2_CY6_FUNGAL_1"/>
    <property type="match status" value="1"/>
</dbReference>
<feature type="region of interest" description="Disordered" evidence="6">
    <location>
        <begin position="965"/>
        <end position="1035"/>
    </location>
</feature>
<dbReference type="InterPro" id="IPR007219">
    <property type="entry name" value="XnlR_reg_dom"/>
</dbReference>
<dbReference type="PANTHER" id="PTHR47338">
    <property type="entry name" value="ZN(II)2CYS6 TRANSCRIPTION FACTOR (EUROFUNG)-RELATED"/>
    <property type="match status" value="1"/>
</dbReference>
<dbReference type="Gene3D" id="4.10.240.10">
    <property type="entry name" value="Zn(2)-C6 fungal-type DNA-binding domain"/>
    <property type="match status" value="1"/>
</dbReference>
<dbReference type="GO" id="GO:0006351">
    <property type="term" value="P:DNA-templated transcription"/>
    <property type="evidence" value="ECO:0007669"/>
    <property type="project" value="InterPro"/>
</dbReference>
<dbReference type="InterPro" id="IPR036864">
    <property type="entry name" value="Zn2-C6_fun-type_DNA-bd_sf"/>
</dbReference>
<feature type="compositionally biased region" description="Low complexity" evidence="6">
    <location>
        <begin position="1175"/>
        <end position="1186"/>
    </location>
</feature>
<evidence type="ECO:0000256" key="4">
    <source>
        <dbReference type="ARBA" id="ARBA00023163"/>
    </source>
</evidence>
<evidence type="ECO:0000256" key="6">
    <source>
        <dbReference type="SAM" id="MobiDB-lite"/>
    </source>
</evidence>
<evidence type="ECO:0000313" key="9">
    <source>
        <dbReference type="Proteomes" id="UP000187455"/>
    </source>
</evidence>
<dbReference type="CDD" id="cd00067">
    <property type="entry name" value="GAL4"/>
    <property type="match status" value="1"/>
</dbReference>
<dbReference type="STRING" id="133383.A0A1R0H4L0"/>
<evidence type="ECO:0000256" key="1">
    <source>
        <dbReference type="ARBA" id="ARBA00004123"/>
    </source>
</evidence>
<keyword evidence="4" id="KW-0804">Transcription</keyword>
<feature type="compositionally biased region" description="Polar residues" evidence="6">
    <location>
        <begin position="1226"/>
        <end position="1259"/>
    </location>
</feature>
<name>A0A1R0H4L0_9FUNG</name>
<sequence length="1274" mass="143745">MDTDINNALDFQDPNDDNDSSSNESKQSDTETTVKLMRACDTCRRKKIKCDGNKPSCSNCSRLKQDCVYSPLIRKKKVRKTAIQKIEGRLDSVEQVLVNLAASVDFDENDAENFNSKDQSNGTVEQFGLDNTTFDSDLLDSFESSYNNKSLRFNNFSEIEMLKNEFIELVLGKIMTNIPLLTFFFRLPYIQNQIKTKSLPEHLIYSIFAVGLRFVDSSELGLPFIHNSVFAARSSKIISEILEETDINFIMSAILLVLYYWSSGNCEFAMVYLATNLSYFLYCCNLDDLGIAIRGAERHRLYQIDEHYCGFKRVFKRDWEDKEFKRRVWWACYIIDRSMMINSALPPSVPDDDIVVDMPSCDYAWKYTEQELNGKDSVFFQEDVRSVVASSHEIPDSLWMICSIYTVIGKICQFANRRRINYQQTEFYSFESPEILDNKNSLFMLATELGEIKSTIIDKHELISPNTVGFPSNSDDHTSDGMKEVYVNYFTLHLMYEASKIILFRSELVRYDHEEVSNERIITAKRICLESSLQLTNFLQWAFDNIPVNLWDSQTSFWAFTAGTILINCQFLHDYQYPENFKKGLGTVYEALTRQGKYYKIAYLYLGVIQELSKRRDMQLKSKKSDIFLSKIQSMPCLTPSDTLPWLVFTSSSLDFTFSNIEKLSEILDNDDDLISNIIENTPELYKTLTGNTIDTGSNLQIQNGYNNVSDSQTKDDFMKIFSDNDMSKKNTFTGSNDGFSMDRSDNHVGFGNYMFNKNDQNVNNSNPIGVDDTNVINHMMSIPKSIKDPFSAIHNSNQPSVGVYNPITIQTNQQIINSLSGRDMTSGFINQDSGQSEKKRKIDDANADISMSNGVHDLSGAFNSSGNVFMDGHSVSGASNGYQNSFGVLGSSQAVGLNDSNVMSNQVRPIDSSSRGFVPTADKLNSDQKRFDTPNSHSSFENHLSQVSEGLSGSKLLDEGQSQRRYPVGQGSNNNMHTNSMINGNDDPARLAYSGQNPRNSSIKQQSGLQSSGYDGFGGRSGNGLDGNGSRKFSNLPQVGGNRQLNDGFPQNQSNYFTDSNKMGYIPNIPRNDLSGTDAISPGYSQGISSNLNDKNLDTGARPSLGFSATNINTNNFDEHASGRIKINDNMQYNQFNFLNNDSGSTFDQMSLQLPRTSNAQYDYKFPDQEKQHIQNQNNQQRQQQLKLGGNYSGPYQGGLNEGYNFNQESIFGFSDSLSAMANPRFGQSQTQSQNLSQYHGQTNHHSSSVSPNDSNMDNQKKIFDSFLYPKKD</sequence>
<dbReference type="Proteomes" id="UP000187455">
    <property type="component" value="Unassembled WGS sequence"/>
</dbReference>
<gene>
    <name evidence="8" type="ORF">AYI68_g1768</name>
</gene>
<dbReference type="Pfam" id="PF04082">
    <property type="entry name" value="Fungal_trans"/>
    <property type="match status" value="1"/>
</dbReference>
<keyword evidence="3" id="KW-0805">Transcription regulation</keyword>
<keyword evidence="5" id="KW-0539">Nucleus</keyword>
<dbReference type="GO" id="GO:0000981">
    <property type="term" value="F:DNA-binding transcription factor activity, RNA polymerase II-specific"/>
    <property type="evidence" value="ECO:0007669"/>
    <property type="project" value="InterPro"/>
</dbReference>
<feature type="compositionally biased region" description="Basic and acidic residues" evidence="6">
    <location>
        <begin position="1260"/>
        <end position="1274"/>
    </location>
</feature>
<dbReference type="GO" id="GO:0003677">
    <property type="term" value="F:DNA binding"/>
    <property type="evidence" value="ECO:0007669"/>
    <property type="project" value="InterPro"/>
</dbReference>
<feature type="compositionally biased region" description="Polar residues" evidence="6">
    <location>
        <begin position="934"/>
        <end position="952"/>
    </location>
</feature>
<dbReference type="InterPro" id="IPR001138">
    <property type="entry name" value="Zn2Cys6_DnaBD"/>
</dbReference>
<dbReference type="AlphaFoldDB" id="A0A1R0H4L0"/>
<feature type="compositionally biased region" description="Polar residues" evidence="6">
    <location>
        <begin position="906"/>
        <end position="916"/>
    </location>
</feature>
<feature type="domain" description="Zn(2)-C6 fungal-type" evidence="7">
    <location>
        <begin position="39"/>
        <end position="69"/>
    </location>
</feature>
<dbReference type="CDD" id="cd12148">
    <property type="entry name" value="fungal_TF_MHR"/>
    <property type="match status" value="1"/>
</dbReference>
<dbReference type="SMART" id="SM00906">
    <property type="entry name" value="Fungal_trans"/>
    <property type="match status" value="1"/>
</dbReference>
<feature type="compositionally biased region" description="Gly residues" evidence="6">
    <location>
        <begin position="1016"/>
        <end position="1028"/>
    </location>
</feature>
<dbReference type="PROSITE" id="PS50048">
    <property type="entry name" value="ZN2_CY6_FUNGAL_2"/>
    <property type="match status" value="1"/>
</dbReference>
<evidence type="ECO:0000259" key="7">
    <source>
        <dbReference type="PROSITE" id="PS50048"/>
    </source>
</evidence>
<keyword evidence="9" id="KW-1185">Reference proteome</keyword>
<evidence type="ECO:0000256" key="5">
    <source>
        <dbReference type="ARBA" id="ARBA00023242"/>
    </source>
</evidence>
<feature type="region of interest" description="Disordered" evidence="6">
    <location>
        <begin position="1172"/>
        <end position="1193"/>
    </location>
</feature>
<dbReference type="Pfam" id="PF00172">
    <property type="entry name" value="Zn_clus"/>
    <property type="match status" value="1"/>
</dbReference>
<accession>A0A1R0H4L0</accession>
<dbReference type="PANTHER" id="PTHR47338:SF5">
    <property type="entry name" value="ZN(II)2CYS6 TRANSCRIPTION FACTOR (EUROFUNG)"/>
    <property type="match status" value="1"/>
</dbReference>
<protein>
    <submittedName>
        <fullName evidence="8">Lactose regulatory protein LAC9</fullName>
    </submittedName>
</protein>
<comment type="subcellular location">
    <subcellularLocation>
        <location evidence="1">Nucleus</location>
    </subcellularLocation>
</comment>
<feature type="region of interest" description="Disordered" evidence="6">
    <location>
        <begin position="1226"/>
        <end position="1274"/>
    </location>
</feature>
<evidence type="ECO:0000256" key="2">
    <source>
        <dbReference type="ARBA" id="ARBA00022723"/>
    </source>
</evidence>
<dbReference type="OrthoDB" id="5600212at2759"/>
<reference evidence="8 9" key="1">
    <citation type="journal article" date="2016" name="Mol. Biol. Evol.">
        <title>Genome-Wide Survey of Gut Fungi (Harpellales) Reveals the First Horizontally Transferred Ubiquitin Gene from a Mosquito Host.</title>
        <authorList>
            <person name="Wang Y."/>
            <person name="White M.M."/>
            <person name="Kvist S."/>
            <person name="Moncalvo J.M."/>
        </authorList>
    </citation>
    <scope>NUCLEOTIDE SEQUENCE [LARGE SCALE GENOMIC DNA]</scope>
    <source>
        <strain evidence="8 9">ALG-7-W6</strain>
    </source>
</reference>
<feature type="region of interest" description="Disordered" evidence="6">
    <location>
        <begin position="906"/>
        <end position="953"/>
    </location>
</feature>
<dbReference type="InterPro" id="IPR050815">
    <property type="entry name" value="TF_fung"/>
</dbReference>
<dbReference type="SUPFAM" id="SSF57701">
    <property type="entry name" value="Zn2/Cys6 DNA-binding domain"/>
    <property type="match status" value="1"/>
</dbReference>
<feature type="compositionally biased region" description="Polar residues" evidence="6">
    <location>
        <begin position="971"/>
        <end position="984"/>
    </location>
</feature>
<dbReference type="GO" id="GO:0005634">
    <property type="term" value="C:nucleus"/>
    <property type="evidence" value="ECO:0007669"/>
    <property type="project" value="UniProtKB-SubCell"/>
</dbReference>
<organism evidence="8 9">
    <name type="scientific">Smittium mucronatum</name>
    <dbReference type="NCBI Taxonomy" id="133383"/>
    <lineage>
        <taxon>Eukaryota</taxon>
        <taxon>Fungi</taxon>
        <taxon>Fungi incertae sedis</taxon>
        <taxon>Zoopagomycota</taxon>
        <taxon>Kickxellomycotina</taxon>
        <taxon>Harpellomycetes</taxon>
        <taxon>Harpellales</taxon>
        <taxon>Legeriomycetaceae</taxon>
        <taxon>Smittium</taxon>
    </lineage>
</organism>